<proteinExistence type="inferred from homology"/>
<evidence type="ECO:0000256" key="2">
    <source>
        <dbReference type="ARBA" id="ARBA00005791"/>
    </source>
</evidence>
<keyword evidence="6" id="KW-0676">Redox-active center</keyword>
<evidence type="ECO:0000313" key="8">
    <source>
        <dbReference type="EMBL" id="WWR48450.1"/>
    </source>
</evidence>
<feature type="domain" description="Thioredoxin" evidence="7">
    <location>
        <begin position="23"/>
        <end position="215"/>
    </location>
</feature>
<sequence length="219" mass="23402">MNRRGLILSVAALGAAAFGGATWYVNRPAPVSETEAVAPELAEVLIRPYSPVLGPEDAPVTIVEFFDPACEACRAFHPIVKDIMAEHGDAVRVVIRYTPFHGEGSEVAIRVLEAARMQGVFEPVLEAVLRDQPQWASHGGMRPELLIGIAASAGLDPEAAQAQLLAPQTTGVLNQDRADVETVGVRQTPTFFVNGKPLDPFGEAELRRLVADEVTAANS</sequence>
<keyword evidence="9" id="KW-1185">Reference proteome</keyword>
<dbReference type="PROSITE" id="PS51352">
    <property type="entry name" value="THIOREDOXIN_2"/>
    <property type="match status" value="1"/>
</dbReference>
<dbReference type="PANTHER" id="PTHR13887:SF14">
    <property type="entry name" value="DISULFIDE BOND FORMATION PROTEIN D"/>
    <property type="match status" value="1"/>
</dbReference>
<dbReference type="Proteomes" id="UP001364156">
    <property type="component" value="Plasmid unnamed"/>
</dbReference>
<geneLocation type="plasmid" evidence="8 9">
    <name>unnamed</name>
</geneLocation>
<dbReference type="SUPFAM" id="SSF52833">
    <property type="entry name" value="Thioredoxin-like"/>
    <property type="match status" value="1"/>
</dbReference>
<evidence type="ECO:0000256" key="4">
    <source>
        <dbReference type="ARBA" id="ARBA00023002"/>
    </source>
</evidence>
<name>A0ABZ2HT74_9RHOB</name>
<protein>
    <submittedName>
        <fullName evidence="8">Thioredoxin domain-containing protein</fullName>
    </submittedName>
</protein>
<evidence type="ECO:0000256" key="6">
    <source>
        <dbReference type="ARBA" id="ARBA00023284"/>
    </source>
</evidence>
<dbReference type="Pfam" id="PF13462">
    <property type="entry name" value="Thioredoxin_4"/>
    <property type="match status" value="1"/>
</dbReference>
<dbReference type="RefSeq" id="WP_338551251.1">
    <property type="nucleotide sequence ID" value="NZ_CP146070.1"/>
</dbReference>
<gene>
    <name evidence="8" type="ORF">RZ517_18380</name>
</gene>
<dbReference type="InterPro" id="IPR036249">
    <property type="entry name" value="Thioredoxin-like_sf"/>
</dbReference>
<organism evidence="8 9">
    <name type="scientific">Roseovarius phycicola</name>
    <dbReference type="NCBI Taxonomy" id="3080976"/>
    <lineage>
        <taxon>Bacteria</taxon>
        <taxon>Pseudomonadati</taxon>
        <taxon>Pseudomonadota</taxon>
        <taxon>Alphaproteobacteria</taxon>
        <taxon>Rhodobacterales</taxon>
        <taxon>Roseobacteraceae</taxon>
        <taxon>Roseovarius</taxon>
    </lineage>
</organism>
<keyword evidence="4" id="KW-0560">Oxidoreductase</keyword>
<keyword evidence="5" id="KW-1015">Disulfide bond</keyword>
<evidence type="ECO:0000256" key="1">
    <source>
        <dbReference type="ARBA" id="ARBA00003565"/>
    </source>
</evidence>
<comment type="function">
    <text evidence="1">May be required for disulfide bond formation in some proteins.</text>
</comment>
<keyword evidence="3" id="KW-0732">Signal</keyword>
<evidence type="ECO:0000259" key="7">
    <source>
        <dbReference type="PROSITE" id="PS51352"/>
    </source>
</evidence>
<evidence type="ECO:0000313" key="9">
    <source>
        <dbReference type="Proteomes" id="UP001364156"/>
    </source>
</evidence>
<comment type="similarity">
    <text evidence="2">Belongs to the thioredoxin family. DsbA subfamily.</text>
</comment>
<evidence type="ECO:0000256" key="3">
    <source>
        <dbReference type="ARBA" id="ARBA00022729"/>
    </source>
</evidence>
<dbReference type="PANTHER" id="PTHR13887">
    <property type="entry name" value="GLUTATHIONE S-TRANSFERASE KAPPA"/>
    <property type="match status" value="1"/>
</dbReference>
<dbReference type="InterPro" id="IPR012336">
    <property type="entry name" value="Thioredoxin-like_fold"/>
</dbReference>
<evidence type="ECO:0000256" key="5">
    <source>
        <dbReference type="ARBA" id="ARBA00023157"/>
    </source>
</evidence>
<accession>A0ABZ2HT74</accession>
<dbReference type="InterPro" id="IPR013766">
    <property type="entry name" value="Thioredoxin_domain"/>
</dbReference>
<keyword evidence="8" id="KW-0614">Plasmid</keyword>
<reference evidence="8 9" key="1">
    <citation type="submission" date="2023-10" db="EMBL/GenBank/DDBJ databases">
        <title>Roseovarius strain S88 nov., isolated from a marine algae.</title>
        <authorList>
            <person name="Lee M.W."/>
            <person name="Lee J.K."/>
            <person name="Kim J.M."/>
            <person name="Choi D.G."/>
            <person name="Baek J.H."/>
            <person name="Bayburt H."/>
            <person name="Jung J.J."/>
            <person name="Han D.M."/>
            <person name="Jeon C.O."/>
        </authorList>
    </citation>
    <scope>NUCLEOTIDE SEQUENCE [LARGE SCALE GENOMIC DNA]</scope>
    <source>
        <strain evidence="8 9">S88</strain>
        <plasmid evidence="8 9">unnamed</plasmid>
    </source>
</reference>
<dbReference type="EMBL" id="CP146070">
    <property type="protein sequence ID" value="WWR48450.1"/>
    <property type="molecule type" value="Genomic_DNA"/>
</dbReference>
<dbReference type="Gene3D" id="3.40.30.10">
    <property type="entry name" value="Glutaredoxin"/>
    <property type="match status" value="1"/>
</dbReference>